<feature type="domain" description="DNA primase/polymerase bifunctional N-terminal" evidence="3">
    <location>
        <begin position="19"/>
        <end position="186"/>
    </location>
</feature>
<evidence type="ECO:0000259" key="2">
    <source>
        <dbReference type="SMART" id="SM00942"/>
    </source>
</evidence>
<comment type="caution">
    <text evidence="4">The sequence shown here is derived from an EMBL/GenBank/DDBJ whole genome shotgun (WGS) entry which is preliminary data.</text>
</comment>
<dbReference type="CDD" id="cd04859">
    <property type="entry name" value="Prim_Pol"/>
    <property type="match status" value="1"/>
</dbReference>
<dbReference type="GeneID" id="98299979"/>
<sequence length="303" mass="32341">MHPLVSVFSDLSPRPALAAGRLAEAGVPVFACVPGGKRPLPGGRGFLDASTELARVESWWRQVPKANLAVPTGRMSGVVAVDVDVHGTSGFDAFRRARDVGLLPRPLAVVRTPSGGMHLYYPADPGMEQRSWQAARAGIDFRGDGGYIVAPPSRVRIDGVLRAYEVVELHADAVESVDAARLRGFLDPQPVAWRNVLRPVLSDAVRVGRIASWVGTLVEGERNRGLFWAACRLAEHGLAPADAFDALRSPAQGVGLSEREVAVTVRSAYRTTQPAPASTAAASSVGSFVRRDPQHASPARRLP</sequence>
<dbReference type="Pfam" id="PF08708">
    <property type="entry name" value="PriCT_1"/>
    <property type="match status" value="1"/>
</dbReference>
<dbReference type="EMBL" id="JGZI01000009">
    <property type="protein sequence ID" value="KFI81926.1"/>
    <property type="molecule type" value="Genomic_DNA"/>
</dbReference>
<feature type="compositionally biased region" description="Low complexity" evidence="1">
    <location>
        <begin position="272"/>
        <end position="284"/>
    </location>
</feature>
<dbReference type="InterPro" id="IPR014820">
    <property type="entry name" value="PriCT_1"/>
</dbReference>
<dbReference type="AlphaFoldDB" id="A0A087CF76"/>
<dbReference type="SMART" id="SM00942">
    <property type="entry name" value="PriCT_1"/>
    <property type="match status" value="1"/>
</dbReference>
<dbReference type="Pfam" id="PF09250">
    <property type="entry name" value="Prim-Pol"/>
    <property type="match status" value="1"/>
</dbReference>
<dbReference type="STRING" id="218140.BPSY_0774"/>
<keyword evidence="5" id="KW-1185">Reference proteome</keyword>
<feature type="domain" description="Primase C-terminal 1" evidence="2">
    <location>
        <begin position="211"/>
        <end position="274"/>
    </location>
</feature>
<dbReference type="OrthoDB" id="3218228at2"/>
<evidence type="ECO:0000259" key="3">
    <source>
        <dbReference type="SMART" id="SM00943"/>
    </source>
</evidence>
<dbReference type="SMART" id="SM00943">
    <property type="entry name" value="Prim-Pol"/>
    <property type="match status" value="1"/>
</dbReference>
<accession>A0A087CF76</accession>
<dbReference type="RefSeq" id="WP_033498268.1">
    <property type="nucleotide sequence ID" value="NZ_JGZI01000009.1"/>
</dbReference>
<protein>
    <submittedName>
        <fullName evidence="4">DNA primase/polymerase-like protein</fullName>
    </submittedName>
</protein>
<feature type="region of interest" description="Disordered" evidence="1">
    <location>
        <begin position="272"/>
        <end position="303"/>
    </location>
</feature>
<dbReference type="SUPFAM" id="SSF56747">
    <property type="entry name" value="Prim-pol domain"/>
    <property type="match status" value="1"/>
</dbReference>
<dbReference type="eggNOG" id="COG5519">
    <property type="taxonomic scope" value="Bacteria"/>
</dbReference>
<reference evidence="4 5" key="1">
    <citation type="submission" date="2014-03" db="EMBL/GenBank/DDBJ databases">
        <title>Genomics of Bifidobacteria.</title>
        <authorList>
            <person name="Ventura M."/>
            <person name="Milani C."/>
            <person name="Lugli G.A."/>
        </authorList>
    </citation>
    <scope>NUCLEOTIDE SEQUENCE [LARGE SCALE GENOMIC DNA]</scope>
    <source>
        <strain evidence="4 5">LMG 21775</strain>
    </source>
</reference>
<dbReference type="Proteomes" id="UP000029050">
    <property type="component" value="Unassembled WGS sequence"/>
</dbReference>
<organism evidence="4 5">
    <name type="scientific">Bifidobacterium psychraerophilum</name>
    <dbReference type="NCBI Taxonomy" id="218140"/>
    <lineage>
        <taxon>Bacteria</taxon>
        <taxon>Bacillati</taxon>
        <taxon>Actinomycetota</taxon>
        <taxon>Actinomycetes</taxon>
        <taxon>Bifidobacteriales</taxon>
        <taxon>Bifidobacteriaceae</taxon>
        <taxon>Bifidobacterium</taxon>
    </lineage>
</organism>
<evidence type="ECO:0000313" key="5">
    <source>
        <dbReference type="Proteomes" id="UP000029050"/>
    </source>
</evidence>
<gene>
    <name evidence="4" type="ORF">BPSY_0774</name>
</gene>
<evidence type="ECO:0000313" key="4">
    <source>
        <dbReference type="EMBL" id="KFI81926.1"/>
    </source>
</evidence>
<name>A0A087CF76_9BIFI</name>
<evidence type="ECO:0000256" key="1">
    <source>
        <dbReference type="SAM" id="MobiDB-lite"/>
    </source>
</evidence>
<dbReference type="InterPro" id="IPR015330">
    <property type="entry name" value="DNA_primase/pol_bifunc_N"/>
</dbReference>
<proteinExistence type="predicted"/>